<proteinExistence type="predicted"/>
<name>A0A8J3G1E2_9PROT</name>
<sequence length="160" mass="18783">MYRIYCELSLNLRIKPRRRLKRQTPTALAVPDAVNLTWSMDFMHVELSNGRSFRAFNVIDDFNREDLAIEVDTSLPAPRVMRALDRVIEWRGMPKAFRCDNGPEYISEALAAWAKKHSIAIIFIQLANPQHLKRPREARKGRGMAYVERYNCTVRYDWLN</sequence>
<dbReference type="PROSITE" id="PS50994">
    <property type="entry name" value="INTEGRASE"/>
    <property type="match status" value="1"/>
</dbReference>
<dbReference type="SUPFAM" id="SSF53098">
    <property type="entry name" value="Ribonuclease H-like"/>
    <property type="match status" value="1"/>
</dbReference>
<organism evidence="2 3">
    <name type="scientific">Algimonas arctica</name>
    <dbReference type="NCBI Taxonomy" id="1479486"/>
    <lineage>
        <taxon>Bacteria</taxon>
        <taxon>Pseudomonadati</taxon>
        <taxon>Pseudomonadota</taxon>
        <taxon>Alphaproteobacteria</taxon>
        <taxon>Maricaulales</taxon>
        <taxon>Robiginitomaculaceae</taxon>
        <taxon>Algimonas</taxon>
    </lineage>
</organism>
<comment type="caution">
    <text evidence="2">The sequence shown here is derived from an EMBL/GenBank/DDBJ whole genome shotgun (WGS) entry which is preliminary data.</text>
</comment>
<keyword evidence="3" id="KW-1185">Reference proteome</keyword>
<accession>A0A8J3G1E2</accession>
<reference evidence="2" key="2">
    <citation type="submission" date="2020-09" db="EMBL/GenBank/DDBJ databases">
        <authorList>
            <person name="Sun Q."/>
            <person name="Kim S."/>
        </authorList>
    </citation>
    <scope>NUCLEOTIDE SEQUENCE</scope>
    <source>
        <strain evidence="2">KCTC 32513</strain>
    </source>
</reference>
<dbReference type="PANTHER" id="PTHR47515">
    <property type="entry name" value="LOW CALCIUM RESPONSE LOCUS PROTEIN T"/>
    <property type="match status" value="1"/>
</dbReference>
<protein>
    <recommendedName>
        <fullName evidence="1">Integrase catalytic domain-containing protein</fullName>
    </recommendedName>
</protein>
<evidence type="ECO:0000313" key="3">
    <source>
        <dbReference type="Proteomes" id="UP000634004"/>
    </source>
</evidence>
<feature type="domain" description="Integrase catalytic" evidence="1">
    <location>
        <begin position="27"/>
        <end position="160"/>
    </location>
</feature>
<dbReference type="Proteomes" id="UP000634004">
    <property type="component" value="Unassembled WGS sequence"/>
</dbReference>
<evidence type="ECO:0000259" key="1">
    <source>
        <dbReference type="PROSITE" id="PS50994"/>
    </source>
</evidence>
<dbReference type="GO" id="GO:0015074">
    <property type="term" value="P:DNA integration"/>
    <property type="evidence" value="ECO:0007669"/>
    <property type="project" value="InterPro"/>
</dbReference>
<dbReference type="Gene3D" id="3.30.420.10">
    <property type="entry name" value="Ribonuclease H-like superfamily/Ribonuclease H"/>
    <property type="match status" value="1"/>
</dbReference>
<dbReference type="AlphaFoldDB" id="A0A8J3G1E2"/>
<dbReference type="InterPro" id="IPR001584">
    <property type="entry name" value="Integrase_cat-core"/>
</dbReference>
<dbReference type="GO" id="GO:0003676">
    <property type="term" value="F:nucleic acid binding"/>
    <property type="evidence" value="ECO:0007669"/>
    <property type="project" value="InterPro"/>
</dbReference>
<dbReference type="Pfam" id="PF00665">
    <property type="entry name" value="rve"/>
    <property type="match status" value="1"/>
</dbReference>
<dbReference type="InterPro" id="IPR036397">
    <property type="entry name" value="RNaseH_sf"/>
</dbReference>
<reference evidence="2" key="1">
    <citation type="journal article" date="2014" name="Int. J. Syst. Evol. Microbiol.">
        <title>Complete genome sequence of Corynebacterium casei LMG S-19264T (=DSM 44701T), isolated from a smear-ripened cheese.</title>
        <authorList>
            <consortium name="US DOE Joint Genome Institute (JGI-PGF)"/>
            <person name="Walter F."/>
            <person name="Albersmeier A."/>
            <person name="Kalinowski J."/>
            <person name="Ruckert C."/>
        </authorList>
    </citation>
    <scope>NUCLEOTIDE SEQUENCE</scope>
    <source>
        <strain evidence="2">KCTC 32513</strain>
    </source>
</reference>
<evidence type="ECO:0000313" key="2">
    <source>
        <dbReference type="EMBL" id="GHA85175.1"/>
    </source>
</evidence>
<dbReference type="PANTHER" id="PTHR47515:SF2">
    <property type="entry name" value="INTEGRASE CORE DOMAIN PROTEIN"/>
    <property type="match status" value="1"/>
</dbReference>
<dbReference type="EMBL" id="BMZH01000002">
    <property type="protein sequence ID" value="GHA85175.1"/>
    <property type="molecule type" value="Genomic_DNA"/>
</dbReference>
<gene>
    <name evidence="2" type="ORF">GCM10009069_05370</name>
</gene>
<dbReference type="InterPro" id="IPR012337">
    <property type="entry name" value="RNaseH-like_sf"/>
</dbReference>